<evidence type="ECO:0000313" key="3">
    <source>
        <dbReference type="Proteomes" id="UP001500443"/>
    </source>
</evidence>
<comment type="caution">
    <text evidence="2">The sequence shown here is derived from an EMBL/GenBank/DDBJ whole genome shotgun (WGS) entry which is preliminary data.</text>
</comment>
<protein>
    <submittedName>
        <fullName evidence="2">Uncharacterized protein</fullName>
    </submittedName>
</protein>
<proteinExistence type="predicted"/>
<feature type="transmembrane region" description="Helical" evidence="1">
    <location>
        <begin position="6"/>
        <end position="30"/>
    </location>
</feature>
<dbReference type="RefSeq" id="WP_344290212.1">
    <property type="nucleotide sequence ID" value="NZ_BAAAPF010000068.1"/>
</dbReference>
<organism evidence="2 3">
    <name type="scientific">Streptomyces synnematoformans</name>
    <dbReference type="NCBI Taxonomy" id="415721"/>
    <lineage>
        <taxon>Bacteria</taxon>
        <taxon>Bacillati</taxon>
        <taxon>Actinomycetota</taxon>
        <taxon>Actinomycetes</taxon>
        <taxon>Kitasatosporales</taxon>
        <taxon>Streptomycetaceae</taxon>
        <taxon>Streptomyces</taxon>
    </lineage>
</organism>
<accession>A0ABN2YAD3</accession>
<sequence>MVLTPDFWTLITVFAAGGMGLTAVTAALVATLPRARAERPAPH</sequence>
<evidence type="ECO:0000256" key="1">
    <source>
        <dbReference type="SAM" id="Phobius"/>
    </source>
</evidence>
<dbReference type="Proteomes" id="UP001500443">
    <property type="component" value="Unassembled WGS sequence"/>
</dbReference>
<reference evidence="2 3" key="1">
    <citation type="journal article" date="2019" name="Int. J. Syst. Evol. Microbiol.">
        <title>The Global Catalogue of Microorganisms (GCM) 10K type strain sequencing project: providing services to taxonomists for standard genome sequencing and annotation.</title>
        <authorList>
            <consortium name="The Broad Institute Genomics Platform"/>
            <consortium name="The Broad Institute Genome Sequencing Center for Infectious Disease"/>
            <person name="Wu L."/>
            <person name="Ma J."/>
        </authorList>
    </citation>
    <scope>NUCLEOTIDE SEQUENCE [LARGE SCALE GENOMIC DNA]</scope>
    <source>
        <strain evidence="2 3">JCM 15481</strain>
    </source>
</reference>
<keyword evidence="3" id="KW-1185">Reference proteome</keyword>
<evidence type="ECO:0000313" key="2">
    <source>
        <dbReference type="EMBL" id="GAA2122777.1"/>
    </source>
</evidence>
<gene>
    <name evidence="2" type="ORF">GCM10009802_26880</name>
</gene>
<keyword evidence="1" id="KW-1133">Transmembrane helix</keyword>
<keyword evidence="1" id="KW-0472">Membrane</keyword>
<dbReference type="EMBL" id="BAAAPF010000068">
    <property type="protein sequence ID" value="GAA2122777.1"/>
    <property type="molecule type" value="Genomic_DNA"/>
</dbReference>
<name>A0ABN2YAD3_9ACTN</name>
<keyword evidence="1" id="KW-0812">Transmembrane</keyword>